<reference evidence="12" key="1">
    <citation type="submission" date="2025-08" db="UniProtKB">
        <authorList>
            <consortium name="Ensembl"/>
        </authorList>
    </citation>
    <scope>IDENTIFICATION</scope>
</reference>
<dbReference type="InterPro" id="IPR014720">
    <property type="entry name" value="dsRBD_dom"/>
</dbReference>
<dbReference type="PROSITE" id="PS50011">
    <property type="entry name" value="PROTEIN_KINASE_DOM"/>
    <property type="match status" value="1"/>
</dbReference>
<evidence type="ECO:0000256" key="4">
    <source>
        <dbReference type="ARBA" id="ARBA00022679"/>
    </source>
</evidence>
<dbReference type="GeneTree" id="ENSGT00940000163863"/>
<dbReference type="Pfam" id="PF00035">
    <property type="entry name" value="dsrm"/>
    <property type="match status" value="2"/>
</dbReference>
<keyword evidence="7 9" id="KW-0067">ATP-binding</keyword>
<dbReference type="AlphaFoldDB" id="A0A8C3AVD8"/>
<dbReference type="Proteomes" id="UP000694565">
    <property type="component" value="Unplaced"/>
</dbReference>
<dbReference type="Pfam" id="PF00069">
    <property type="entry name" value="Pkinase"/>
    <property type="match status" value="1"/>
</dbReference>
<feature type="binding site" evidence="9">
    <location>
        <position position="284"/>
    </location>
    <ligand>
        <name>ATP</name>
        <dbReference type="ChEBI" id="CHEBI:30616"/>
    </ligand>
</feature>
<dbReference type="SUPFAM" id="SSF56112">
    <property type="entry name" value="Protein kinase-like (PK-like)"/>
    <property type="match status" value="1"/>
</dbReference>
<dbReference type="GO" id="GO:0003723">
    <property type="term" value="F:RNA binding"/>
    <property type="evidence" value="ECO:0007669"/>
    <property type="project" value="UniProtKB-UniRule"/>
</dbReference>
<evidence type="ECO:0000313" key="13">
    <source>
        <dbReference type="Proteomes" id="UP000694565"/>
    </source>
</evidence>
<dbReference type="GO" id="GO:0004694">
    <property type="term" value="F:eukaryotic translation initiation factor 2alpha kinase activity"/>
    <property type="evidence" value="ECO:0007669"/>
    <property type="project" value="TreeGrafter"/>
</dbReference>
<name>A0A8C3AVD8_CYCLU</name>
<keyword evidence="2" id="KW-0723">Serine/threonine-protein kinase</keyword>
<reference evidence="12" key="2">
    <citation type="submission" date="2025-09" db="UniProtKB">
        <authorList>
            <consortium name="Ensembl"/>
        </authorList>
    </citation>
    <scope>IDENTIFICATION</scope>
</reference>
<evidence type="ECO:0000259" key="10">
    <source>
        <dbReference type="PROSITE" id="PS50011"/>
    </source>
</evidence>
<evidence type="ECO:0000256" key="2">
    <source>
        <dbReference type="ARBA" id="ARBA00022527"/>
    </source>
</evidence>
<dbReference type="GO" id="GO:0005737">
    <property type="term" value="C:cytoplasm"/>
    <property type="evidence" value="ECO:0007669"/>
    <property type="project" value="TreeGrafter"/>
</dbReference>
<evidence type="ECO:0000256" key="1">
    <source>
        <dbReference type="ARBA" id="ARBA00012513"/>
    </source>
</evidence>
<dbReference type="PROSITE" id="PS50137">
    <property type="entry name" value="DS_RBD"/>
    <property type="match status" value="2"/>
</dbReference>
<dbReference type="SMART" id="SM00358">
    <property type="entry name" value="DSRM"/>
    <property type="match status" value="2"/>
</dbReference>
<feature type="domain" description="Protein kinase" evidence="10">
    <location>
        <begin position="255"/>
        <end position="534"/>
    </location>
</feature>
<evidence type="ECO:0000256" key="3">
    <source>
        <dbReference type="ARBA" id="ARBA00022553"/>
    </source>
</evidence>
<keyword evidence="5 9" id="KW-0547">Nucleotide-binding</keyword>
<dbReference type="InterPro" id="IPR000719">
    <property type="entry name" value="Prot_kinase_dom"/>
</dbReference>
<dbReference type="InterPro" id="IPR050339">
    <property type="entry name" value="CC_SR_Kinase"/>
</dbReference>
<evidence type="ECO:0000259" key="11">
    <source>
        <dbReference type="PROSITE" id="PS50137"/>
    </source>
</evidence>
<dbReference type="Gene3D" id="3.30.160.20">
    <property type="match status" value="2"/>
</dbReference>
<organism evidence="12 13">
    <name type="scientific">Cyclopterus lumpus</name>
    <name type="common">Lumpsucker</name>
    <dbReference type="NCBI Taxonomy" id="8103"/>
    <lineage>
        <taxon>Eukaryota</taxon>
        <taxon>Metazoa</taxon>
        <taxon>Chordata</taxon>
        <taxon>Craniata</taxon>
        <taxon>Vertebrata</taxon>
        <taxon>Euteleostomi</taxon>
        <taxon>Actinopterygii</taxon>
        <taxon>Neopterygii</taxon>
        <taxon>Teleostei</taxon>
        <taxon>Neoteleostei</taxon>
        <taxon>Acanthomorphata</taxon>
        <taxon>Eupercaria</taxon>
        <taxon>Perciformes</taxon>
        <taxon>Cottioidei</taxon>
        <taxon>Cottales</taxon>
        <taxon>Cyclopteridae</taxon>
        <taxon>Cyclopterus</taxon>
    </lineage>
</organism>
<dbReference type="SMART" id="SM00220">
    <property type="entry name" value="S_TKc"/>
    <property type="match status" value="1"/>
</dbReference>
<keyword evidence="8" id="KW-0694">RNA-binding</keyword>
<feature type="domain" description="DRBM" evidence="11">
    <location>
        <begin position="150"/>
        <end position="218"/>
    </location>
</feature>
<evidence type="ECO:0000256" key="8">
    <source>
        <dbReference type="PROSITE-ProRule" id="PRU00266"/>
    </source>
</evidence>
<dbReference type="InterPro" id="IPR011009">
    <property type="entry name" value="Kinase-like_dom_sf"/>
</dbReference>
<feature type="domain" description="DRBM" evidence="11">
    <location>
        <begin position="5"/>
        <end position="72"/>
    </location>
</feature>
<dbReference type="Ensembl" id="ENSCLMT00005049184.1">
    <property type="protein sequence ID" value="ENSCLMP00005047548.1"/>
    <property type="gene ID" value="ENSCLMG00005021798.1"/>
</dbReference>
<keyword evidence="6" id="KW-0418">Kinase</keyword>
<keyword evidence="4" id="KW-0808">Transferase</keyword>
<protein>
    <recommendedName>
        <fullName evidence="1">non-specific serine/threonine protein kinase</fullName>
        <ecNumber evidence="1">2.7.11.1</ecNumber>
    </recommendedName>
</protein>
<sequence>METRNYVYELYEYAQKTRSELQYEGFEAGPDHDKTFTQWVILNGKVHPYGKGKSKKEAKNNSAKHVLESLLENKHQDTVRLLSLSINHRPKNLLGSYSAGHSPAYEKYNCTSGQQKEAINQNVSDICDKIRRLSGNSQLYKDNQRQREVNFIGIVDHYCQKTKRCHSYIEERRCGPAHNPQFFYKLMIDKNDYPEGEGKTVKEAKQNAARLAWSALQEQSDWDSKVFHVYFTPFTRHLYVLPKNNVNLNRFTSDFDSMEYLGSGAFGHVYKARHTLLERYYAVKVVCREEKSLREVGTLSELLHCNIVRYYTFWMEDSGYQGNSELTECSAVFSSSQTSNNSSAKYLYIQMELCDTKTLKEWIEEKNTQSLQDSKRREEGLSIAQQIVSGVEYIHSKKHIHRDLKPENILFGLNGEVKIGDFGLVTRDDDDDDALMERTGQRGTTTYMAPEQKREKNYDRKVDIFPLGLIYFELLWKLSTVHERGAVWDDARSQKLPEEFSLTFPQENQIIESMLHEKPEDRPEASKLKAEMEMCAQTLNKQNTHQEDETV</sequence>
<evidence type="ECO:0000313" key="12">
    <source>
        <dbReference type="Ensembl" id="ENSCLMP00005047548.1"/>
    </source>
</evidence>
<dbReference type="GO" id="GO:0005634">
    <property type="term" value="C:nucleus"/>
    <property type="evidence" value="ECO:0007669"/>
    <property type="project" value="TreeGrafter"/>
</dbReference>
<keyword evidence="13" id="KW-1185">Reference proteome</keyword>
<dbReference type="GO" id="GO:0005524">
    <property type="term" value="F:ATP binding"/>
    <property type="evidence" value="ECO:0007669"/>
    <property type="project" value="UniProtKB-UniRule"/>
</dbReference>
<evidence type="ECO:0000256" key="7">
    <source>
        <dbReference type="ARBA" id="ARBA00022840"/>
    </source>
</evidence>
<dbReference type="PROSITE" id="PS00107">
    <property type="entry name" value="PROTEIN_KINASE_ATP"/>
    <property type="match status" value="1"/>
</dbReference>
<keyword evidence="3" id="KW-0597">Phosphoprotein</keyword>
<proteinExistence type="predicted"/>
<dbReference type="FunFam" id="1.10.510.10:FF:000251">
    <property type="entry name" value="eukaryotic translation initiation factor 2-alpha kinase 3"/>
    <property type="match status" value="1"/>
</dbReference>
<dbReference type="FunFam" id="3.30.160.20:FF:000045">
    <property type="entry name" value="Eukaryotic translation initiation factor 2-alpha kinase 2"/>
    <property type="match status" value="1"/>
</dbReference>
<accession>A0A8C3AVD8</accession>
<dbReference type="Gene3D" id="1.10.510.10">
    <property type="entry name" value="Transferase(Phosphotransferase) domain 1"/>
    <property type="match status" value="1"/>
</dbReference>
<dbReference type="PANTHER" id="PTHR11042:SF166">
    <property type="entry name" value="EUKARYOTIC TRANSLATION INITIATION FACTOR 2-ALPHA KINASE 3"/>
    <property type="match status" value="1"/>
</dbReference>
<dbReference type="SUPFAM" id="SSF54768">
    <property type="entry name" value="dsRNA-binding domain-like"/>
    <property type="match status" value="2"/>
</dbReference>
<dbReference type="InterPro" id="IPR017441">
    <property type="entry name" value="Protein_kinase_ATP_BS"/>
</dbReference>
<dbReference type="EC" id="2.7.11.1" evidence="1"/>
<dbReference type="PANTHER" id="PTHR11042">
    <property type="entry name" value="EUKARYOTIC TRANSLATION INITIATION FACTOR 2-ALPHA KINASE EIF2-ALPHA KINASE -RELATED"/>
    <property type="match status" value="1"/>
</dbReference>
<evidence type="ECO:0000256" key="5">
    <source>
        <dbReference type="ARBA" id="ARBA00022741"/>
    </source>
</evidence>
<dbReference type="Gene3D" id="3.30.200.20">
    <property type="entry name" value="Phosphorylase Kinase, domain 1"/>
    <property type="match status" value="1"/>
</dbReference>
<evidence type="ECO:0000256" key="9">
    <source>
        <dbReference type="PROSITE-ProRule" id="PRU10141"/>
    </source>
</evidence>
<evidence type="ECO:0000256" key="6">
    <source>
        <dbReference type="ARBA" id="ARBA00022777"/>
    </source>
</evidence>